<evidence type="ECO:0000313" key="7">
    <source>
        <dbReference type="Proteomes" id="UP000319731"/>
    </source>
</evidence>
<feature type="domain" description="Large ribosomal subunit protein uL5 C-terminal" evidence="5">
    <location>
        <begin position="242"/>
        <end position="337"/>
    </location>
</feature>
<dbReference type="PANTHER" id="PTHR11994">
    <property type="entry name" value="60S RIBOSOMAL PROTEIN L11-RELATED"/>
    <property type="match status" value="1"/>
</dbReference>
<evidence type="ECO:0000313" key="6">
    <source>
        <dbReference type="EMBL" id="TPX31660.1"/>
    </source>
</evidence>
<evidence type="ECO:0000259" key="5">
    <source>
        <dbReference type="Pfam" id="PF00673"/>
    </source>
</evidence>
<accession>A0A507BNJ1</accession>
<keyword evidence="7" id="KW-1185">Reference proteome</keyword>
<feature type="compositionally biased region" description="Basic and acidic residues" evidence="4">
    <location>
        <begin position="362"/>
        <end position="373"/>
    </location>
</feature>
<evidence type="ECO:0000256" key="1">
    <source>
        <dbReference type="ARBA" id="ARBA00008553"/>
    </source>
</evidence>
<dbReference type="RefSeq" id="XP_031023034.1">
    <property type="nucleotide sequence ID" value="XM_031170961.1"/>
</dbReference>
<dbReference type="Gene3D" id="3.30.1440.10">
    <property type="match status" value="1"/>
</dbReference>
<dbReference type="STRING" id="1806994.A0A507BNJ1"/>
<dbReference type="Pfam" id="PF00673">
    <property type="entry name" value="Ribosomal_L5_C"/>
    <property type="match status" value="1"/>
</dbReference>
<organism evidence="6 7">
    <name type="scientific">Synchytrium microbalum</name>
    <dbReference type="NCBI Taxonomy" id="1806994"/>
    <lineage>
        <taxon>Eukaryota</taxon>
        <taxon>Fungi</taxon>
        <taxon>Fungi incertae sedis</taxon>
        <taxon>Chytridiomycota</taxon>
        <taxon>Chytridiomycota incertae sedis</taxon>
        <taxon>Chytridiomycetes</taxon>
        <taxon>Synchytriales</taxon>
        <taxon>Synchytriaceae</taxon>
        <taxon>Synchytrium</taxon>
    </lineage>
</organism>
<dbReference type="InterPro" id="IPR002132">
    <property type="entry name" value="Ribosomal_uL5"/>
</dbReference>
<dbReference type="SUPFAM" id="SSF55282">
    <property type="entry name" value="RL5-like"/>
    <property type="match status" value="1"/>
</dbReference>
<name>A0A507BNJ1_9FUNG</name>
<dbReference type="GO" id="GO:0006412">
    <property type="term" value="P:translation"/>
    <property type="evidence" value="ECO:0007669"/>
    <property type="project" value="InterPro"/>
</dbReference>
<feature type="region of interest" description="Disordered" evidence="4">
    <location>
        <begin position="360"/>
        <end position="401"/>
    </location>
</feature>
<dbReference type="GO" id="GO:1990904">
    <property type="term" value="C:ribonucleoprotein complex"/>
    <property type="evidence" value="ECO:0007669"/>
    <property type="project" value="UniProtKB-KW"/>
</dbReference>
<dbReference type="GO" id="GO:0003735">
    <property type="term" value="F:structural constituent of ribosome"/>
    <property type="evidence" value="ECO:0007669"/>
    <property type="project" value="InterPro"/>
</dbReference>
<evidence type="ECO:0000256" key="3">
    <source>
        <dbReference type="ARBA" id="ARBA00023274"/>
    </source>
</evidence>
<dbReference type="GO" id="GO:0005840">
    <property type="term" value="C:ribosome"/>
    <property type="evidence" value="ECO:0007669"/>
    <property type="project" value="UniProtKB-KW"/>
</dbReference>
<proteinExistence type="inferred from homology"/>
<dbReference type="AlphaFoldDB" id="A0A507BNJ1"/>
<dbReference type="Proteomes" id="UP000319731">
    <property type="component" value="Unassembled WGS sequence"/>
</dbReference>
<dbReference type="InterPro" id="IPR022803">
    <property type="entry name" value="Ribosomal_uL5_dom_sf"/>
</dbReference>
<dbReference type="EMBL" id="QEAO01000041">
    <property type="protein sequence ID" value="TPX31660.1"/>
    <property type="molecule type" value="Genomic_DNA"/>
</dbReference>
<reference evidence="6 7" key="1">
    <citation type="journal article" date="2019" name="Sci. Rep.">
        <title>Comparative genomics of chytrid fungi reveal insights into the obligate biotrophic and pathogenic lifestyle of Synchytrium endobioticum.</title>
        <authorList>
            <person name="van de Vossenberg B.T.L.H."/>
            <person name="Warris S."/>
            <person name="Nguyen H.D.T."/>
            <person name="van Gent-Pelzer M.P.E."/>
            <person name="Joly D.L."/>
            <person name="van de Geest H.C."/>
            <person name="Bonants P.J.M."/>
            <person name="Smith D.S."/>
            <person name="Levesque C.A."/>
            <person name="van der Lee T.A.J."/>
        </authorList>
    </citation>
    <scope>NUCLEOTIDE SEQUENCE [LARGE SCALE GENOMIC DNA]</scope>
    <source>
        <strain evidence="6 7">JEL517</strain>
    </source>
</reference>
<gene>
    <name evidence="6" type="ORF">SmJEL517_g05033</name>
</gene>
<protein>
    <recommendedName>
        <fullName evidence="5">Large ribosomal subunit protein uL5 C-terminal domain-containing protein</fullName>
    </recommendedName>
</protein>
<dbReference type="GeneID" id="42006258"/>
<dbReference type="OrthoDB" id="539541at2759"/>
<comment type="caution">
    <text evidence="6">The sequence shown here is derived from an EMBL/GenBank/DDBJ whole genome shotgun (WGS) entry which is preliminary data.</text>
</comment>
<dbReference type="InterPro" id="IPR031309">
    <property type="entry name" value="Ribosomal_uL5_C"/>
</dbReference>
<comment type="similarity">
    <text evidence="1">Belongs to the universal ribosomal protein uL5 family.</text>
</comment>
<keyword evidence="3" id="KW-0687">Ribonucleoprotein</keyword>
<evidence type="ECO:0000256" key="4">
    <source>
        <dbReference type="SAM" id="MobiDB-lite"/>
    </source>
</evidence>
<sequence length="401" mass="44074">MSTLVHQVGACRRLMHLPTAHRMHPSRLERHLASVASPSSSSSITSNTDLLTPIPYQSRLETHYYQTILEDLLVLTYDHSSPDASLEHLSSTSPEWQNNPSSPTPFIDLYSTPRTKLPSYNGGISAVTSLISKEAVEVDYFRVPKPKYGKLYLNPIDYTPVKMDVLKARPPIPPPPPYAPVPSRIVNLKTVSLRVWSKEAASNKNVILSCIMTLQAITGVRAEPLFATQADVSKQIRSGMALGAYCTLSGPPAFAFLDKLITCVLPRMNDWEGINPVGNGKGGITFKLSGQAVGLFPDIEPHFDSFPRLNDLDVLMETSGRTDDEAVLLLSGYQMPFLAVKEEVVKSAETGGAFDPWAQFRTRRERDTGESMRKTPAPRVINNKAGGGRGAKPTMASKKKR</sequence>
<evidence type="ECO:0000256" key="2">
    <source>
        <dbReference type="ARBA" id="ARBA00022980"/>
    </source>
</evidence>
<keyword evidence="2" id="KW-0689">Ribosomal protein</keyword>